<dbReference type="InterPro" id="IPR000819">
    <property type="entry name" value="Peptidase_M17_C"/>
</dbReference>
<dbReference type="GO" id="GO:0030145">
    <property type="term" value="F:manganese ion binding"/>
    <property type="evidence" value="ECO:0007669"/>
    <property type="project" value="InterPro"/>
</dbReference>
<reference evidence="7" key="1">
    <citation type="journal article" date="2015" name="Nature">
        <title>Complex archaea that bridge the gap between prokaryotes and eukaryotes.</title>
        <authorList>
            <person name="Spang A."/>
            <person name="Saw J.H."/>
            <person name="Jorgensen S.L."/>
            <person name="Zaremba-Niedzwiedzka K."/>
            <person name="Martijn J."/>
            <person name="Lind A.E."/>
            <person name="van Eijk R."/>
            <person name="Schleper C."/>
            <person name="Guy L."/>
            <person name="Ettema T.J."/>
        </authorList>
    </citation>
    <scope>NUCLEOTIDE SEQUENCE</scope>
</reference>
<keyword evidence="2" id="KW-0031">Aminopeptidase</keyword>
<feature type="domain" description="Peptidase M17 leucyl aminopeptidase N-terminal" evidence="6">
    <location>
        <begin position="33"/>
        <end position="126"/>
    </location>
</feature>
<feature type="domain" description="Cytosol aminopeptidase" evidence="5">
    <location>
        <begin position="180"/>
        <end position="310"/>
    </location>
</feature>
<keyword evidence="4" id="KW-0378">Hydrolase</keyword>
<dbReference type="PANTHER" id="PTHR11963">
    <property type="entry name" value="LEUCINE AMINOPEPTIDASE-RELATED"/>
    <property type="match status" value="1"/>
</dbReference>
<gene>
    <name evidence="7" type="ORF">LCGC14_2649030</name>
</gene>
<name>A0A0F9C5R1_9ZZZZ</name>
<organism evidence="7">
    <name type="scientific">marine sediment metagenome</name>
    <dbReference type="NCBI Taxonomy" id="412755"/>
    <lineage>
        <taxon>unclassified sequences</taxon>
        <taxon>metagenomes</taxon>
        <taxon>ecological metagenomes</taxon>
    </lineage>
</organism>
<proteinExistence type="inferred from homology"/>
<dbReference type="GO" id="GO:0006508">
    <property type="term" value="P:proteolysis"/>
    <property type="evidence" value="ECO:0007669"/>
    <property type="project" value="UniProtKB-KW"/>
</dbReference>
<dbReference type="PANTHER" id="PTHR11963:SF23">
    <property type="entry name" value="CYTOSOL AMINOPEPTIDASE"/>
    <property type="match status" value="1"/>
</dbReference>
<dbReference type="Pfam" id="PF02789">
    <property type="entry name" value="Peptidase_M17_N"/>
    <property type="match status" value="1"/>
</dbReference>
<dbReference type="Gene3D" id="3.40.630.10">
    <property type="entry name" value="Zn peptidases"/>
    <property type="match status" value="1"/>
</dbReference>
<comment type="caution">
    <text evidence="7">The sequence shown here is derived from an EMBL/GenBank/DDBJ whole genome shotgun (WGS) entry which is preliminary data.</text>
</comment>
<evidence type="ECO:0000259" key="6">
    <source>
        <dbReference type="Pfam" id="PF02789"/>
    </source>
</evidence>
<evidence type="ECO:0000313" key="7">
    <source>
        <dbReference type="EMBL" id="KKK97809.1"/>
    </source>
</evidence>
<comment type="similarity">
    <text evidence="1">Belongs to the peptidase M17 family.</text>
</comment>
<dbReference type="EMBL" id="LAZR01045883">
    <property type="protein sequence ID" value="KKK97809.1"/>
    <property type="molecule type" value="Genomic_DNA"/>
</dbReference>
<keyword evidence="3" id="KW-0645">Protease</keyword>
<dbReference type="InterPro" id="IPR011356">
    <property type="entry name" value="Leucine_aapep/pepB"/>
</dbReference>
<dbReference type="SUPFAM" id="SSF53187">
    <property type="entry name" value="Zn-dependent exopeptidases"/>
    <property type="match status" value="1"/>
</dbReference>
<dbReference type="GO" id="GO:0070006">
    <property type="term" value="F:metalloaminopeptidase activity"/>
    <property type="evidence" value="ECO:0007669"/>
    <property type="project" value="InterPro"/>
</dbReference>
<evidence type="ECO:0000259" key="5">
    <source>
        <dbReference type="Pfam" id="PF00883"/>
    </source>
</evidence>
<dbReference type="Gene3D" id="3.40.220.10">
    <property type="entry name" value="Leucine Aminopeptidase, subunit E, domain 1"/>
    <property type="match status" value="1"/>
</dbReference>
<evidence type="ECO:0000256" key="4">
    <source>
        <dbReference type="ARBA" id="ARBA00022801"/>
    </source>
</evidence>
<evidence type="ECO:0000256" key="1">
    <source>
        <dbReference type="ARBA" id="ARBA00009528"/>
    </source>
</evidence>
<dbReference type="Pfam" id="PF00883">
    <property type="entry name" value="Peptidase_M17"/>
    <property type="match status" value="1"/>
</dbReference>
<dbReference type="SUPFAM" id="SSF52949">
    <property type="entry name" value="Macro domain-like"/>
    <property type="match status" value="1"/>
</dbReference>
<dbReference type="InterPro" id="IPR043472">
    <property type="entry name" value="Macro_dom-like"/>
</dbReference>
<evidence type="ECO:0000256" key="3">
    <source>
        <dbReference type="ARBA" id="ARBA00022670"/>
    </source>
</evidence>
<sequence length="310" mass="32699">MTLLHTPLPITGDTMEFTASACNLLTLKTDCLVIALGHDGTDNPTLQSIDDATGGLVSRLQSSGDIKNTIGSSLLINEPPGLAAKRLLLLGSGKKAANEQSFLELASGLANKLTKLPIQSACISMNRKLVEASYLFNPFKSKEKKITSLKKITLATPSRKGLDTLKNTLNRGKAIANGVNLARELGDLPGNICTPSYLASQSRKLAKKHTKLSCKVLNEKQMKTLGMGALLSVTAGTIEPAKMIVLEYRGGKSGDKPIVLVGKGVTFDSGGISLKPGAAMDEMKYDMCGAASVLGTFSTLIEAELPINVV</sequence>
<accession>A0A0F9C5R1</accession>
<dbReference type="InterPro" id="IPR008283">
    <property type="entry name" value="Peptidase_M17_N"/>
</dbReference>
<dbReference type="AlphaFoldDB" id="A0A0F9C5R1"/>
<feature type="non-terminal residue" evidence="7">
    <location>
        <position position="310"/>
    </location>
</feature>
<evidence type="ECO:0000256" key="2">
    <source>
        <dbReference type="ARBA" id="ARBA00022438"/>
    </source>
</evidence>
<dbReference type="GO" id="GO:0005737">
    <property type="term" value="C:cytoplasm"/>
    <property type="evidence" value="ECO:0007669"/>
    <property type="project" value="InterPro"/>
</dbReference>
<protein>
    <recommendedName>
        <fullName evidence="8">Cytosol aminopeptidase domain-containing protein</fullName>
    </recommendedName>
</protein>
<dbReference type="PRINTS" id="PR00481">
    <property type="entry name" value="LAMNOPPTDASE"/>
</dbReference>
<evidence type="ECO:0008006" key="8">
    <source>
        <dbReference type="Google" id="ProtNLM"/>
    </source>
</evidence>